<evidence type="ECO:0000313" key="2">
    <source>
        <dbReference type="EMBL" id="KZW02019.1"/>
    </source>
</evidence>
<feature type="compositionally biased region" description="Basic and acidic residues" evidence="1">
    <location>
        <begin position="42"/>
        <end position="53"/>
    </location>
</feature>
<protein>
    <submittedName>
        <fullName evidence="2">Uncharacterized protein</fullName>
    </submittedName>
</protein>
<evidence type="ECO:0000313" key="3">
    <source>
        <dbReference type="Proteomes" id="UP000077266"/>
    </source>
</evidence>
<dbReference type="Proteomes" id="UP000077266">
    <property type="component" value="Unassembled WGS sequence"/>
</dbReference>
<organism evidence="2 3">
    <name type="scientific">Exidia glandulosa HHB12029</name>
    <dbReference type="NCBI Taxonomy" id="1314781"/>
    <lineage>
        <taxon>Eukaryota</taxon>
        <taxon>Fungi</taxon>
        <taxon>Dikarya</taxon>
        <taxon>Basidiomycota</taxon>
        <taxon>Agaricomycotina</taxon>
        <taxon>Agaricomycetes</taxon>
        <taxon>Auriculariales</taxon>
        <taxon>Exidiaceae</taxon>
        <taxon>Exidia</taxon>
    </lineage>
</organism>
<sequence length="180" mass="19469">MKLSTLTTLVQVVRIPPASKRRTASDPGAGNRSSVGSPPASPRKEKAAAEPHTIRSCSGDAPKTHECLLEGGEDAIERVARLVHTDEFIIDPEGGVNAPRLLSLTRRELLIKARLVGVNALVDEEWTLTIQKPKRRGAKTRVNIHYTAVAARCKAQDPQVPVAIHDAQGLPGLMTVLERI</sequence>
<keyword evidence="3" id="KW-1185">Reference proteome</keyword>
<name>A0A165PDM1_EXIGL</name>
<evidence type="ECO:0000256" key="1">
    <source>
        <dbReference type="SAM" id="MobiDB-lite"/>
    </source>
</evidence>
<feature type="region of interest" description="Disordered" evidence="1">
    <location>
        <begin position="16"/>
        <end position="62"/>
    </location>
</feature>
<dbReference type="InParanoid" id="A0A165PDM1"/>
<dbReference type="STRING" id="1314781.A0A165PDM1"/>
<accession>A0A165PDM1</accession>
<reference evidence="2 3" key="1">
    <citation type="journal article" date="2016" name="Mol. Biol. Evol.">
        <title>Comparative Genomics of Early-Diverging Mushroom-Forming Fungi Provides Insights into the Origins of Lignocellulose Decay Capabilities.</title>
        <authorList>
            <person name="Nagy L.G."/>
            <person name="Riley R."/>
            <person name="Tritt A."/>
            <person name="Adam C."/>
            <person name="Daum C."/>
            <person name="Floudas D."/>
            <person name="Sun H."/>
            <person name="Yadav J.S."/>
            <person name="Pangilinan J."/>
            <person name="Larsson K.H."/>
            <person name="Matsuura K."/>
            <person name="Barry K."/>
            <person name="Labutti K."/>
            <person name="Kuo R."/>
            <person name="Ohm R.A."/>
            <person name="Bhattacharya S.S."/>
            <person name="Shirouzu T."/>
            <person name="Yoshinaga Y."/>
            <person name="Martin F.M."/>
            <person name="Grigoriev I.V."/>
            <person name="Hibbett D.S."/>
        </authorList>
    </citation>
    <scope>NUCLEOTIDE SEQUENCE [LARGE SCALE GENOMIC DNA]</scope>
    <source>
        <strain evidence="2 3">HHB12029</strain>
    </source>
</reference>
<gene>
    <name evidence="2" type="ORF">EXIGLDRAFT_760247</name>
</gene>
<dbReference type="OrthoDB" id="3261081at2759"/>
<dbReference type="EMBL" id="KV425890">
    <property type="protein sequence ID" value="KZW02019.1"/>
    <property type="molecule type" value="Genomic_DNA"/>
</dbReference>
<dbReference type="AlphaFoldDB" id="A0A165PDM1"/>
<proteinExistence type="predicted"/>